<dbReference type="GeneID" id="25908410"/>
<evidence type="ECO:0000313" key="2">
    <source>
        <dbReference type="EMBL" id="KNC79712.1"/>
    </source>
</evidence>
<feature type="compositionally biased region" description="Polar residues" evidence="1">
    <location>
        <begin position="176"/>
        <end position="185"/>
    </location>
</feature>
<organism evidence="2 3">
    <name type="scientific">Sphaeroforma arctica JP610</name>
    <dbReference type="NCBI Taxonomy" id="667725"/>
    <lineage>
        <taxon>Eukaryota</taxon>
        <taxon>Ichthyosporea</taxon>
        <taxon>Ichthyophonida</taxon>
        <taxon>Sphaeroforma</taxon>
    </lineage>
</organism>
<name>A0A0L0FSD6_9EUKA</name>
<gene>
    <name evidence="2" type="ORF">SARC_07906</name>
</gene>
<accession>A0A0L0FSD6</accession>
<evidence type="ECO:0000313" key="3">
    <source>
        <dbReference type="Proteomes" id="UP000054560"/>
    </source>
</evidence>
<protein>
    <submittedName>
        <fullName evidence="2">Uncharacterized protein</fullName>
    </submittedName>
</protein>
<reference evidence="2 3" key="1">
    <citation type="submission" date="2011-02" db="EMBL/GenBank/DDBJ databases">
        <title>The Genome Sequence of Sphaeroforma arctica JP610.</title>
        <authorList>
            <consortium name="The Broad Institute Genome Sequencing Platform"/>
            <person name="Russ C."/>
            <person name="Cuomo C."/>
            <person name="Young S.K."/>
            <person name="Zeng Q."/>
            <person name="Gargeya S."/>
            <person name="Alvarado L."/>
            <person name="Berlin A."/>
            <person name="Chapman S.B."/>
            <person name="Chen Z."/>
            <person name="Freedman E."/>
            <person name="Gellesch M."/>
            <person name="Goldberg J."/>
            <person name="Griggs A."/>
            <person name="Gujja S."/>
            <person name="Heilman E."/>
            <person name="Heiman D."/>
            <person name="Howarth C."/>
            <person name="Mehta T."/>
            <person name="Neiman D."/>
            <person name="Pearson M."/>
            <person name="Roberts A."/>
            <person name="Saif S."/>
            <person name="Shea T."/>
            <person name="Shenoy N."/>
            <person name="Sisk P."/>
            <person name="Stolte C."/>
            <person name="Sykes S."/>
            <person name="White J."/>
            <person name="Yandava C."/>
            <person name="Burger G."/>
            <person name="Gray M.W."/>
            <person name="Holland P.W.H."/>
            <person name="King N."/>
            <person name="Lang F.B.F."/>
            <person name="Roger A.J."/>
            <person name="Ruiz-Trillo I."/>
            <person name="Haas B."/>
            <person name="Nusbaum C."/>
            <person name="Birren B."/>
        </authorList>
    </citation>
    <scope>NUCLEOTIDE SEQUENCE [LARGE SCALE GENOMIC DNA]</scope>
    <source>
        <strain evidence="2 3">JP610</strain>
    </source>
</reference>
<dbReference type="RefSeq" id="XP_014153614.1">
    <property type="nucleotide sequence ID" value="XM_014298139.1"/>
</dbReference>
<proteinExistence type="predicted"/>
<dbReference type="Proteomes" id="UP000054560">
    <property type="component" value="Unassembled WGS sequence"/>
</dbReference>
<feature type="region of interest" description="Disordered" evidence="1">
    <location>
        <begin position="165"/>
        <end position="185"/>
    </location>
</feature>
<keyword evidence="3" id="KW-1185">Reference proteome</keyword>
<dbReference type="AlphaFoldDB" id="A0A0L0FSD6"/>
<feature type="region of interest" description="Disordered" evidence="1">
    <location>
        <begin position="63"/>
        <end position="98"/>
    </location>
</feature>
<sequence>MVLREVENDAPCEEARTVRSTTPVVNNPLAPEPVHVSDIHQFVSLDSSGSGLFSPPSVTVETEDTVSPLHDPVEAPGSETLSSLGAAPPRASCHDPAGSPDGPTLIISAEGADVVHHGMVPYTLATNSRVFSHHVDIELVDILREDLGKLATPDLFEHTEPTGLDNKAWAMDDKAQAQQTQQENR</sequence>
<evidence type="ECO:0000256" key="1">
    <source>
        <dbReference type="SAM" id="MobiDB-lite"/>
    </source>
</evidence>
<dbReference type="EMBL" id="KQ242258">
    <property type="protein sequence ID" value="KNC79712.1"/>
    <property type="molecule type" value="Genomic_DNA"/>
</dbReference>